<protein>
    <recommendedName>
        <fullName evidence="13">Acyl-CoA desaturase</fullName>
    </recommendedName>
</protein>
<name>A0A8J2JE36_9HEXA</name>
<proteinExistence type="inferred from homology"/>
<dbReference type="OrthoDB" id="10260134at2759"/>
<evidence type="ECO:0000256" key="2">
    <source>
        <dbReference type="ARBA" id="ARBA00009295"/>
    </source>
</evidence>
<comment type="similarity">
    <text evidence="2">Belongs to the fatty acid desaturase type 1 family.</text>
</comment>
<keyword evidence="4" id="KW-0812">Transmembrane</keyword>
<keyword evidence="12" id="KW-1185">Reference proteome</keyword>
<sequence length="167" mass="18880">HYDWFCVLGVIVTCLIPWSLGWGDLFHIFLIDTIGVLTVINITNTVNSLAHLYGTKPYDKSILPAQNAIVGWLALGEGWHNYHHAFPWDYRTSEHGFRYDFTQGLIEFFAWLGLAYDLRTASEYVVKARAERTGDGSLTKVAESFFTSSVVESQDEFRKAQAKGAVL</sequence>
<keyword evidence="7" id="KW-0560">Oxidoreductase</keyword>
<evidence type="ECO:0000256" key="7">
    <source>
        <dbReference type="ARBA" id="ARBA00023002"/>
    </source>
</evidence>
<dbReference type="EMBL" id="CAJVCH010055933">
    <property type="protein sequence ID" value="CAG7718776.1"/>
    <property type="molecule type" value="Genomic_DNA"/>
</dbReference>
<keyword evidence="5" id="KW-0276">Fatty acid metabolism</keyword>
<evidence type="ECO:0000256" key="3">
    <source>
        <dbReference type="ARBA" id="ARBA00022516"/>
    </source>
</evidence>
<evidence type="ECO:0000313" key="12">
    <source>
        <dbReference type="Proteomes" id="UP000708208"/>
    </source>
</evidence>
<evidence type="ECO:0000256" key="10">
    <source>
        <dbReference type="ARBA" id="ARBA00023160"/>
    </source>
</evidence>
<keyword evidence="10" id="KW-0275">Fatty acid biosynthesis</keyword>
<dbReference type="PANTHER" id="PTHR11351">
    <property type="entry name" value="ACYL-COA DESATURASE"/>
    <property type="match status" value="1"/>
</dbReference>
<organism evidence="11 12">
    <name type="scientific">Allacma fusca</name>
    <dbReference type="NCBI Taxonomy" id="39272"/>
    <lineage>
        <taxon>Eukaryota</taxon>
        <taxon>Metazoa</taxon>
        <taxon>Ecdysozoa</taxon>
        <taxon>Arthropoda</taxon>
        <taxon>Hexapoda</taxon>
        <taxon>Collembola</taxon>
        <taxon>Symphypleona</taxon>
        <taxon>Sminthuridae</taxon>
        <taxon>Allacma</taxon>
    </lineage>
</organism>
<dbReference type="GO" id="GO:0004768">
    <property type="term" value="F:stearoyl-CoA 9-desaturase activity"/>
    <property type="evidence" value="ECO:0007669"/>
    <property type="project" value="TreeGrafter"/>
</dbReference>
<gene>
    <name evidence="11" type="ORF">AFUS01_LOCUS8145</name>
</gene>
<feature type="non-terminal residue" evidence="11">
    <location>
        <position position="167"/>
    </location>
</feature>
<evidence type="ECO:0000256" key="4">
    <source>
        <dbReference type="ARBA" id="ARBA00022692"/>
    </source>
</evidence>
<dbReference type="InterPro" id="IPR015876">
    <property type="entry name" value="Acyl-CoA_DS"/>
</dbReference>
<evidence type="ECO:0000256" key="1">
    <source>
        <dbReference type="ARBA" id="ARBA00004141"/>
    </source>
</evidence>
<evidence type="ECO:0000256" key="5">
    <source>
        <dbReference type="ARBA" id="ARBA00022832"/>
    </source>
</evidence>
<dbReference type="Proteomes" id="UP000708208">
    <property type="component" value="Unassembled WGS sequence"/>
</dbReference>
<dbReference type="GO" id="GO:0006636">
    <property type="term" value="P:unsaturated fatty acid biosynthetic process"/>
    <property type="evidence" value="ECO:0007669"/>
    <property type="project" value="TreeGrafter"/>
</dbReference>
<evidence type="ECO:0000256" key="8">
    <source>
        <dbReference type="ARBA" id="ARBA00023098"/>
    </source>
</evidence>
<keyword evidence="3" id="KW-0444">Lipid biosynthesis</keyword>
<evidence type="ECO:0000256" key="6">
    <source>
        <dbReference type="ARBA" id="ARBA00022989"/>
    </source>
</evidence>
<evidence type="ECO:0000313" key="11">
    <source>
        <dbReference type="EMBL" id="CAG7718776.1"/>
    </source>
</evidence>
<dbReference type="AlphaFoldDB" id="A0A8J2JE36"/>
<dbReference type="PANTHER" id="PTHR11351:SF31">
    <property type="entry name" value="DESATURASE 1, ISOFORM A-RELATED"/>
    <property type="match status" value="1"/>
</dbReference>
<keyword evidence="9" id="KW-0472">Membrane</keyword>
<accession>A0A8J2JE36</accession>
<reference evidence="11" key="1">
    <citation type="submission" date="2021-06" db="EMBL/GenBank/DDBJ databases">
        <authorList>
            <person name="Hodson N. C."/>
            <person name="Mongue J. A."/>
            <person name="Jaron S. K."/>
        </authorList>
    </citation>
    <scope>NUCLEOTIDE SEQUENCE</scope>
</reference>
<keyword evidence="8" id="KW-0443">Lipid metabolism</keyword>
<evidence type="ECO:0008006" key="13">
    <source>
        <dbReference type="Google" id="ProtNLM"/>
    </source>
</evidence>
<keyword evidence="6" id="KW-1133">Transmembrane helix</keyword>
<comment type="subcellular location">
    <subcellularLocation>
        <location evidence="1">Membrane</location>
        <topology evidence="1">Multi-pass membrane protein</topology>
    </subcellularLocation>
</comment>
<dbReference type="GO" id="GO:0005789">
    <property type="term" value="C:endoplasmic reticulum membrane"/>
    <property type="evidence" value="ECO:0007669"/>
    <property type="project" value="TreeGrafter"/>
</dbReference>
<dbReference type="GO" id="GO:0005506">
    <property type="term" value="F:iron ion binding"/>
    <property type="evidence" value="ECO:0007669"/>
    <property type="project" value="TreeGrafter"/>
</dbReference>
<comment type="caution">
    <text evidence="11">The sequence shown here is derived from an EMBL/GenBank/DDBJ whole genome shotgun (WGS) entry which is preliminary data.</text>
</comment>
<evidence type="ECO:0000256" key="9">
    <source>
        <dbReference type="ARBA" id="ARBA00023136"/>
    </source>
</evidence>